<feature type="compositionally biased region" description="Polar residues" evidence="1">
    <location>
        <begin position="44"/>
        <end position="53"/>
    </location>
</feature>
<dbReference type="Proteomes" id="UP000007266">
    <property type="component" value="Linkage group 4"/>
</dbReference>
<dbReference type="PhylomeDB" id="D2A069"/>
<keyword evidence="3" id="KW-1185">Reference proteome</keyword>
<reference evidence="2 3" key="2">
    <citation type="journal article" date="2010" name="Nucleic Acids Res.">
        <title>BeetleBase in 2010: revisions to provide comprehensive genomic information for Tribolium castaneum.</title>
        <authorList>
            <person name="Kim H.S."/>
            <person name="Murphy T."/>
            <person name="Xia J."/>
            <person name="Caragea D."/>
            <person name="Park Y."/>
            <person name="Beeman R.W."/>
            <person name="Lorenzen M.D."/>
            <person name="Butcher S."/>
            <person name="Manak J.R."/>
            <person name="Brown S.J."/>
        </authorList>
    </citation>
    <scope>GENOME REANNOTATION</scope>
    <source>
        <strain evidence="2 3">Georgia GA2</strain>
    </source>
</reference>
<evidence type="ECO:0000313" key="3">
    <source>
        <dbReference type="Proteomes" id="UP000007266"/>
    </source>
</evidence>
<dbReference type="AlphaFoldDB" id="D2A069"/>
<dbReference type="EMBL" id="KQ971338">
    <property type="protein sequence ID" value="EFA01738.1"/>
    <property type="molecule type" value="Genomic_DNA"/>
</dbReference>
<evidence type="ECO:0000256" key="1">
    <source>
        <dbReference type="SAM" id="MobiDB-lite"/>
    </source>
</evidence>
<reference evidence="2 3" key="1">
    <citation type="journal article" date="2008" name="Nature">
        <title>The genome of the model beetle and pest Tribolium castaneum.</title>
        <authorList>
            <consortium name="Tribolium Genome Sequencing Consortium"/>
            <person name="Richards S."/>
            <person name="Gibbs R.A."/>
            <person name="Weinstock G.M."/>
            <person name="Brown S.J."/>
            <person name="Denell R."/>
            <person name="Beeman R.W."/>
            <person name="Gibbs R."/>
            <person name="Beeman R.W."/>
            <person name="Brown S.J."/>
            <person name="Bucher G."/>
            <person name="Friedrich M."/>
            <person name="Grimmelikhuijzen C.J."/>
            <person name="Klingler M."/>
            <person name="Lorenzen M."/>
            <person name="Richards S."/>
            <person name="Roth S."/>
            <person name="Schroder R."/>
            <person name="Tautz D."/>
            <person name="Zdobnov E.M."/>
            <person name="Muzny D."/>
            <person name="Gibbs R.A."/>
            <person name="Weinstock G.M."/>
            <person name="Attaway T."/>
            <person name="Bell S."/>
            <person name="Buhay C.J."/>
            <person name="Chandrabose M.N."/>
            <person name="Chavez D."/>
            <person name="Clerk-Blankenburg K.P."/>
            <person name="Cree A."/>
            <person name="Dao M."/>
            <person name="Davis C."/>
            <person name="Chacko J."/>
            <person name="Dinh H."/>
            <person name="Dugan-Rocha S."/>
            <person name="Fowler G."/>
            <person name="Garner T.T."/>
            <person name="Garnes J."/>
            <person name="Gnirke A."/>
            <person name="Hawes A."/>
            <person name="Hernandez J."/>
            <person name="Hines S."/>
            <person name="Holder M."/>
            <person name="Hume J."/>
            <person name="Jhangiani S.N."/>
            <person name="Joshi V."/>
            <person name="Khan Z.M."/>
            <person name="Jackson L."/>
            <person name="Kovar C."/>
            <person name="Kowis A."/>
            <person name="Lee S."/>
            <person name="Lewis L.R."/>
            <person name="Margolis J."/>
            <person name="Morgan M."/>
            <person name="Nazareth L.V."/>
            <person name="Nguyen N."/>
            <person name="Okwuonu G."/>
            <person name="Parker D."/>
            <person name="Richards S."/>
            <person name="Ruiz S.J."/>
            <person name="Santibanez J."/>
            <person name="Savard J."/>
            <person name="Scherer S.E."/>
            <person name="Schneider B."/>
            <person name="Sodergren E."/>
            <person name="Tautz D."/>
            <person name="Vattahil S."/>
            <person name="Villasana D."/>
            <person name="White C.S."/>
            <person name="Wright R."/>
            <person name="Park Y."/>
            <person name="Beeman R.W."/>
            <person name="Lord J."/>
            <person name="Oppert B."/>
            <person name="Lorenzen M."/>
            <person name="Brown S."/>
            <person name="Wang L."/>
            <person name="Savard J."/>
            <person name="Tautz D."/>
            <person name="Richards S."/>
            <person name="Weinstock G."/>
            <person name="Gibbs R.A."/>
            <person name="Liu Y."/>
            <person name="Worley K."/>
            <person name="Weinstock G."/>
            <person name="Elsik C.G."/>
            <person name="Reese J.T."/>
            <person name="Elhaik E."/>
            <person name="Landan G."/>
            <person name="Graur D."/>
            <person name="Arensburger P."/>
            <person name="Atkinson P."/>
            <person name="Beeman R.W."/>
            <person name="Beidler J."/>
            <person name="Brown S.J."/>
            <person name="Demuth J.P."/>
            <person name="Drury D.W."/>
            <person name="Du Y.Z."/>
            <person name="Fujiwara H."/>
            <person name="Lorenzen M."/>
            <person name="Maselli V."/>
            <person name="Osanai M."/>
            <person name="Park Y."/>
            <person name="Robertson H.M."/>
            <person name="Tu Z."/>
            <person name="Wang J.J."/>
            <person name="Wang S."/>
            <person name="Richards S."/>
            <person name="Song H."/>
            <person name="Zhang L."/>
            <person name="Sodergren E."/>
            <person name="Werner D."/>
            <person name="Stanke M."/>
            <person name="Morgenstern B."/>
            <person name="Solovyev V."/>
            <person name="Kosarev P."/>
            <person name="Brown G."/>
            <person name="Chen H.C."/>
            <person name="Ermolaeva O."/>
            <person name="Hlavina W."/>
            <person name="Kapustin Y."/>
            <person name="Kiryutin B."/>
            <person name="Kitts P."/>
            <person name="Maglott D."/>
            <person name="Pruitt K."/>
            <person name="Sapojnikov V."/>
            <person name="Souvorov A."/>
            <person name="Mackey A.J."/>
            <person name="Waterhouse R.M."/>
            <person name="Wyder S."/>
            <person name="Zdobnov E.M."/>
            <person name="Zdobnov E.M."/>
            <person name="Wyder S."/>
            <person name="Kriventseva E.V."/>
            <person name="Kadowaki T."/>
            <person name="Bork P."/>
            <person name="Aranda M."/>
            <person name="Bao R."/>
            <person name="Beermann A."/>
            <person name="Berns N."/>
            <person name="Bolognesi R."/>
            <person name="Bonneton F."/>
            <person name="Bopp D."/>
            <person name="Brown S.J."/>
            <person name="Bucher G."/>
            <person name="Butts T."/>
            <person name="Chaumot A."/>
            <person name="Denell R.E."/>
            <person name="Ferrier D.E."/>
            <person name="Friedrich M."/>
            <person name="Gordon C.M."/>
            <person name="Jindra M."/>
            <person name="Klingler M."/>
            <person name="Lan Q."/>
            <person name="Lattorff H.M."/>
            <person name="Laudet V."/>
            <person name="von Levetsow C."/>
            <person name="Liu Z."/>
            <person name="Lutz R."/>
            <person name="Lynch J.A."/>
            <person name="da Fonseca R.N."/>
            <person name="Posnien N."/>
            <person name="Reuter R."/>
            <person name="Roth S."/>
            <person name="Savard J."/>
            <person name="Schinko J.B."/>
            <person name="Schmitt C."/>
            <person name="Schoppmeier M."/>
            <person name="Schroder R."/>
            <person name="Shippy T.D."/>
            <person name="Simonnet F."/>
            <person name="Marques-Souza H."/>
            <person name="Tautz D."/>
            <person name="Tomoyasu Y."/>
            <person name="Trauner J."/>
            <person name="Van der Zee M."/>
            <person name="Vervoort M."/>
            <person name="Wittkopp N."/>
            <person name="Wimmer E.A."/>
            <person name="Yang X."/>
            <person name="Jones A.K."/>
            <person name="Sattelle D.B."/>
            <person name="Ebert P.R."/>
            <person name="Nelson D."/>
            <person name="Scott J.G."/>
            <person name="Beeman R.W."/>
            <person name="Muthukrishnan S."/>
            <person name="Kramer K.J."/>
            <person name="Arakane Y."/>
            <person name="Beeman R.W."/>
            <person name="Zhu Q."/>
            <person name="Hogenkamp D."/>
            <person name="Dixit R."/>
            <person name="Oppert B."/>
            <person name="Jiang H."/>
            <person name="Zou Z."/>
            <person name="Marshall J."/>
            <person name="Elpidina E."/>
            <person name="Vinokurov K."/>
            <person name="Oppert C."/>
            <person name="Zou Z."/>
            <person name="Evans J."/>
            <person name="Lu Z."/>
            <person name="Zhao P."/>
            <person name="Sumathipala N."/>
            <person name="Altincicek B."/>
            <person name="Vilcinskas A."/>
            <person name="Williams M."/>
            <person name="Hultmark D."/>
            <person name="Hetru C."/>
            <person name="Jiang H."/>
            <person name="Grimmelikhuijzen C.J."/>
            <person name="Hauser F."/>
            <person name="Cazzamali G."/>
            <person name="Williamson M."/>
            <person name="Park Y."/>
            <person name="Li B."/>
            <person name="Tanaka Y."/>
            <person name="Predel R."/>
            <person name="Neupert S."/>
            <person name="Schachtner J."/>
            <person name="Verleyen P."/>
            <person name="Raible F."/>
            <person name="Bork P."/>
            <person name="Friedrich M."/>
            <person name="Walden K.K."/>
            <person name="Robertson H.M."/>
            <person name="Angeli S."/>
            <person name="Foret S."/>
            <person name="Bucher G."/>
            <person name="Schuetz S."/>
            <person name="Maleszka R."/>
            <person name="Wimmer E.A."/>
            <person name="Beeman R.W."/>
            <person name="Lorenzen M."/>
            <person name="Tomoyasu Y."/>
            <person name="Miller S.C."/>
            <person name="Grossmann D."/>
            <person name="Bucher G."/>
        </authorList>
    </citation>
    <scope>NUCLEOTIDE SEQUENCE [LARGE SCALE GENOMIC DNA]</scope>
    <source>
        <strain evidence="2 3">Georgia GA2</strain>
    </source>
</reference>
<organism evidence="2 3">
    <name type="scientific">Tribolium castaneum</name>
    <name type="common">Red flour beetle</name>
    <dbReference type="NCBI Taxonomy" id="7070"/>
    <lineage>
        <taxon>Eukaryota</taxon>
        <taxon>Metazoa</taxon>
        <taxon>Ecdysozoa</taxon>
        <taxon>Arthropoda</taxon>
        <taxon>Hexapoda</taxon>
        <taxon>Insecta</taxon>
        <taxon>Pterygota</taxon>
        <taxon>Neoptera</taxon>
        <taxon>Endopterygota</taxon>
        <taxon>Coleoptera</taxon>
        <taxon>Polyphaga</taxon>
        <taxon>Cucujiformia</taxon>
        <taxon>Tenebrionidae</taxon>
        <taxon>Tenebrionidae incertae sedis</taxon>
        <taxon>Tribolium</taxon>
    </lineage>
</organism>
<name>D2A069_TRICA</name>
<proteinExistence type="predicted"/>
<dbReference type="InParanoid" id="D2A069"/>
<accession>D2A069</accession>
<dbReference type="STRING" id="7070.D2A069"/>
<sequence length="131" mass="14033">MMEELRPNLVGVGNLLGVGGLLEEHHGHLMSSSSSNGDKGTPRKCNTSGSSAEDFSAIYGGLPHSHEHHPHTPAHTPPAAPRSITDHTGTKLLFISKATLKSLHANGIRRSYLICNLGQAKLNQCQFHPQS</sequence>
<protein>
    <submittedName>
        <fullName evidence="2">Uncharacterized protein</fullName>
    </submittedName>
</protein>
<dbReference type="HOGENOM" id="CLU_1930238_0_0_1"/>
<feature type="region of interest" description="Disordered" evidence="1">
    <location>
        <begin position="27"/>
        <end position="82"/>
    </location>
</feature>
<evidence type="ECO:0000313" key="2">
    <source>
        <dbReference type="EMBL" id="EFA01738.1"/>
    </source>
</evidence>
<gene>
    <name evidence="2" type="primary">GLEAN_07334</name>
    <name evidence="2" type="ORF">TcasGA2_TC007334</name>
</gene>